<sequence length="109" mass="10984">MCQSHSACCPQAQIVQEKICGNFNGLLAAEEVWSAPAGSYVSGTFQIFNSASSLAPVAGAVVGVPPGVLAAAPGVTDSVSVNSPTSFTITSALGDSGTYCITLYKRVLA</sequence>
<evidence type="ECO:0000313" key="2">
    <source>
        <dbReference type="EMBL" id="MYL18983.1"/>
    </source>
</evidence>
<dbReference type="AlphaFoldDB" id="A0A845DNN0"/>
<reference evidence="2 3" key="1">
    <citation type="submission" date="2019-11" db="EMBL/GenBank/DDBJ databases">
        <title>Genome sequences of 17 halophilic strains isolated from different environments.</title>
        <authorList>
            <person name="Furrow R.E."/>
        </authorList>
    </citation>
    <scope>NUCLEOTIDE SEQUENCE [LARGE SCALE GENOMIC DNA]</scope>
    <source>
        <strain evidence="2 3">22511_23_Filter</strain>
    </source>
</reference>
<dbReference type="InterPro" id="IPR025055">
    <property type="entry name" value="Ena_core"/>
</dbReference>
<protein>
    <recommendedName>
        <fullName evidence="1">Endospore appendages core domain-containing protein</fullName>
    </recommendedName>
</protein>
<evidence type="ECO:0000313" key="3">
    <source>
        <dbReference type="Proteomes" id="UP000460949"/>
    </source>
</evidence>
<dbReference type="EMBL" id="WMET01000001">
    <property type="protein sequence ID" value="MYL18983.1"/>
    <property type="molecule type" value="Genomic_DNA"/>
</dbReference>
<evidence type="ECO:0000259" key="1">
    <source>
        <dbReference type="Pfam" id="PF13157"/>
    </source>
</evidence>
<proteinExistence type="predicted"/>
<comment type="caution">
    <text evidence="2">The sequence shown here is derived from an EMBL/GenBank/DDBJ whole genome shotgun (WGS) entry which is preliminary data.</text>
</comment>
<organism evidence="2 3">
    <name type="scientific">Halobacillus litoralis</name>
    <dbReference type="NCBI Taxonomy" id="45668"/>
    <lineage>
        <taxon>Bacteria</taxon>
        <taxon>Bacillati</taxon>
        <taxon>Bacillota</taxon>
        <taxon>Bacilli</taxon>
        <taxon>Bacillales</taxon>
        <taxon>Bacillaceae</taxon>
        <taxon>Halobacillus</taxon>
    </lineage>
</organism>
<gene>
    <name evidence="2" type="ORF">GLW04_03720</name>
</gene>
<name>A0A845DNN0_9BACI</name>
<dbReference type="RefSeq" id="WP_160835413.1">
    <property type="nucleotide sequence ID" value="NZ_JAIVAK010000007.1"/>
</dbReference>
<dbReference type="Proteomes" id="UP000460949">
    <property type="component" value="Unassembled WGS sequence"/>
</dbReference>
<accession>A0A845DNN0</accession>
<feature type="domain" description="Endospore appendages core" evidence="1">
    <location>
        <begin position="7"/>
        <end position="104"/>
    </location>
</feature>
<dbReference type="Pfam" id="PF13157">
    <property type="entry name" value="Enas"/>
    <property type="match status" value="1"/>
</dbReference>